<protein>
    <submittedName>
        <fullName evidence="2">Uncharacterized protein</fullName>
    </submittedName>
</protein>
<keyword evidence="3" id="KW-1185">Reference proteome</keyword>
<sequence>MLATQNDMMLSKFSRKDGLVLACGVVTFFILAHIGESLFDSSVKVPIGIIIACSCWIISSRERYNATQQLNMVIDKIHRENECLKSNLVEQDEMLAQHELKQLESENKLREENHLSEQKCEEIETEMEKLITRSNEEIENVKTGLVQYELDIQMYKDKCISLTEHLRKAMTEGYSLETQLQTARKEVQQEHEAFEQYKDTSNKRYDAIKTELKVAWINFQKEREEYEENKMSSKKRLDTMTTKLQTAGIEFQKQREIYAEYENSSKRIIYTMETQLQTVGIEFQKEHEEYEEYKKSSRKKINTMETQLQTIWIEMRKERETYAEYEKSSKKKIYTLESQLQTARLEFQKEHAENEEYKKTSRKKLTRWKVNYRQPGQK</sequence>
<name>A0A8S3VA35_MYTED</name>
<evidence type="ECO:0000313" key="3">
    <source>
        <dbReference type="Proteomes" id="UP000683360"/>
    </source>
</evidence>
<proteinExistence type="predicted"/>
<evidence type="ECO:0000256" key="1">
    <source>
        <dbReference type="SAM" id="Coils"/>
    </source>
</evidence>
<gene>
    <name evidence="2" type="ORF">MEDL_62176</name>
</gene>
<reference evidence="2" key="1">
    <citation type="submission" date="2021-03" db="EMBL/GenBank/DDBJ databases">
        <authorList>
            <person name="Bekaert M."/>
        </authorList>
    </citation>
    <scope>NUCLEOTIDE SEQUENCE</scope>
</reference>
<feature type="coiled-coil region" evidence="1">
    <location>
        <begin position="180"/>
        <end position="243"/>
    </location>
</feature>
<evidence type="ECO:0000313" key="2">
    <source>
        <dbReference type="EMBL" id="CAG2250490.1"/>
    </source>
</evidence>
<accession>A0A8S3VA35</accession>
<organism evidence="2 3">
    <name type="scientific">Mytilus edulis</name>
    <name type="common">Blue mussel</name>
    <dbReference type="NCBI Taxonomy" id="6550"/>
    <lineage>
        <taxon>Eukaryota</taxon>
        <taxon>Metazoa</taxon>
        <taxon>Spiralia</taxon>
        <taxon>Lophotrochozoa</taxon>
        <taxon>Mollusca</taxon>
        <taxon>Bivalvia</taxon>
        <taxon>Autobranchia</taxon>
        <taxon>Pteriomorphia</taxon>
        <taxon>Mytilida</taxon>
        <taxon>Mytiloidea</taxon>
        <taxon>Mytilidae</taxon>
        <taxon>Mytilinae</taxon>
        <taxon>Mytilus</taxon>
    </lineage>
</organism>
<dbReference type="Proteomes" id="UP000683360">
    <property type="component" value="Unassembled WGS sequence"/>
</dbReference>
<dbReference type="OrthoDB" id="8830751at2759"/>
<dbReference type="AlphaFoldDB" id="A0A8S3VA35"/>
<keyword evidence="1" id="KW-0175">Coiled coil</keyword>
<feature type="coiled-coil region" evidence="1">
    <location>
        <begin position="81"/>
        <end position="140"/>
    </location>
</feature>
<dbReference type="EMBL" id="CAJPWZ010003051">
    <property type="protein sequence ID" value="CAG2250490.1"/>
    <property type="molecule type" value="Genomic_DNA"/>
</dbReference>
<comment type="caution">
    <text evidence="2">The sequence shown here is derived from an EMBL/GenBank/DDBJ whole genome shotgun (WGS) entry which is preliminary data.</text>
</comment>